<protein>
    <recommendedName>
        <fullName evidence="4">BZIP domain-containing protein</fullName>
    </recommendedName>
</protein>
<dbReference type="Proteomes" id="UP001391051">
    <property type="component" value="Unassembled WGS sequence"/>
</dbReference>
<evidence type="ECO:0000313" key="3">
    <source>
        <dbReference type="Proteomes" id="UP001391051"/>
    </source>
</evidence>
<name>A0ABR1QSU2_9PEZI</name>
<evidence type="ECO:0000256" key="1">
    <source>
        <dbReference type="SAM" id="MobiDB-lite"/>
    </source>
</evidence>
<feature type="compositionally biased region" description="Basic and acidic residues" evidence="1">
    <location>
        <begin position="9"/>
        <end position="22"/>
    </location>
</feature>
<gene>
    <name evidence="2" type="ORF">PG986_000018</name>
</gene>
<dbReference type="RefSeq" id="XP_066705133.1">
    <property type="nucleotide sequence ID" value="XM_066836240.1"/>
</dbReference>
<feature type="region of interest" description="Disordered" evidence="1">
    <location>
        <begin position="1"/>
        <end position="111"/>
    </location>
</feature>
<evidence type="ECO:0000313" key="2">
    <source>
        <dbReference type="EMBL" id="KAK7965741.1"/>
    </source>
</evidence>
<feature type="compositionally biased region" description="Polar residues" evidence="1">
    <location>
        <begin position="37"/>
        <end position="53"/>
    </location>
</feature>
<proteinExistence type="predicted"/>
<organism evidence="2 3">
    <name type="scientific">Apiospora aurea</name>
    <dbReference type="NCBI Taxonomy" id="335848"/>
    <lineage>
        <taxon>Eukaryota</taxon>
        <taxon>Fungi</taxon>
        <taxon>Dikarya</taxon>
        <taxon>Ascomycota</taxon>
        <taxon>Pezizomycotina</taxon>
        <taxon>Sordariomycetes</taxon>
        <taxon>Xylariomycetidae</taxon>
        <taxon>Amphisphaeriales</taxon>
        <taxon>Apiosporaceae</taxon>
        <taxon>Apiospora</taxon>
    </lineage>
</organism>
<feature type="compositionally biased region" description="Basic residues" evidence="1">
    <location>
        <begin position="23"/>
        <end position="36"/>
    </location>
</feature>
<sequence length="145" mass="16051">MSDNNSNVHLDKRRCQNRDSQRRFRKKLRERQRKNKSSNNNASWTVSSSSANQLGHSSVSATGSSAAASLPSGSPPLLFGPSDTSPDHNTTSYFPTGQFQSPAWLSSSKSLPSTSLDNWVDSTDHHQRNIESHQVQPQQYANPLL</sequence>
<dbReference type="GeneID" id="92069302"/>
<comment type="caution">
    <text evidence="2">The sequence shown here is derived from an EMBL/GenBank/DDBJ whole genome shotgun (WGS) entry which is preliminary data.</text>
</comment>
<keyword evidence="3" id="KW-1185">Reference proteome</keyword>
<accession>A0ABR1QSU2</accession>
<reference evidence="2 3" key="1">
    <citation type="submission" date="2023-01" db="EMBL/GenBank/DDBJ databases">
        <title>Analysis of 21 Apiospora genomes using comparative genomics revels a genus with tremendous synthesis potential of carbohydrate active enzymes and secondary metabolites.</title>
        <authorList>
            <person name="Sorensen T."/>
        </authorList>
    </citation>
    <scope>NUCLEOTIDE SEQUENCE [LARGE SCALE GENOMIC DNA]</scope>
    <source>
        <strain evidence="2 3">CBS 24483</strain>
    </source>
</reference>
<evidence type="ECO:0008006" key="4">
    <source>
        <dbReference type="Google" id="ProtNLM"/>
    </source>
</evidence>
<feature type="compositionally biased region" description="Low complexity" evidence="1">
    <location>
        <begin position="54"/>
        <end position="82"/>
    </location>
</feature>
<dbReference type="EMBL" id="JAQQWE010000001">
    <property type="protein sequence ID" value="KAK7965741.1"/>
    <property type="molecule type" value="Genomic_DNA"/>
</dbReference>
<feature type="compositionally biased region" description="Polar residues" evidence="1">
    <location>
        <begin position="83"/>
        <end position="104"/>
    </location>
</feature>